<organism evidence="1 2">
    <name type="scientific">Sinisalibacter aestuarii</name>
    <dbReference type="NCBI Taxonomy" id="2949426"/>
    <lineage>
        <taxon>Bacteria</taxon>
        <taxon>Pseudomonadati</taxon>
        <taxon>Pseudomonadota</taxon>
        <taxon>Alphaproteobacteria</taxon>
        <taxon>Rhodobacterales</taxon>
        <taxon>Roseobacteraceae</taxon>
        <taxon>Sinisalibacter</taxon>
    </lineage>
</organism>
<dbReference type="InterPro" id="IPR036692">
    <property type="entry name" value="Shew3726-like_sf"/>
</dbReference>
<dbReference type="Pfam" id="PF07369">
    <property type="entry name" value="DUF1488"/>
    <property type="match status" value="1"/>
</dbReference>
<evidence type="ECO:0000313" key="1">
    <source>
        <dbReference type="EMBL" id="GKY88493.1"/>
    </source>
</evidence>
<reference evidence="1" key="1">
    <citation type="journal article" date="2023" name="Int. J. Syst. Evol. Microbiol.">
        <title>Sinisalibacter aestuarii sp. nov., isolated from estuarine sediment of the Arakawa River.</title>
        <authorList>
            <person name="Arafat S.T."/>
            <person name="Hirano S."/>
            <person name="Sato A."/>
            <person name="Takeuchi K."/>
            <person name="Yasuda T."/>
            <person name="Terahara T."/>
            <person name="Hamada M."/>
            <person name="Kobayashi T."/>
        </authorList>
    </citation>
    <scope>NUCLEOTIDE SEQUENCE</scope>
    <source>
        <strain evidence="1">B-399</strain>
    </source>
</reference>
<dbReference type="SUPFAM" id="SSF160272">
    <property type="entry name" value="Shew3726-like"/>
    <property type="match status" value="1"/>
</dbReference>
<dbReference type="Gene3D" id="3.30.160.140">
    <property type="entry name" value="Shew3726-like"/>
    <property type="match status" value="1"/>
</dbReference>
<proteinExistence type="predicted"/>
<keyword evidence="2" id="KW-1185">Reference proteome</keyword>
<gene>
    <name evidence="1" type="ORF">STA1M1_23620</name>
</gene>
<dbReference type="EMBL" id="BROH01000006">
    <property type="protein sequence ID" value="GKY88493.1"/>
    <property type="molecule type" value="Genomic_DNA"/>
</dbReference>
<accession>A0ABQ5LU44</accession>
<dbReference type="InterPro" id="IPR009962">
    <property type="entry name" value="DUF1488"/>
</dbReference>
<dbReference type="RefSeq" id="WP_281842531.1">
    <property type="nucleotide sequence ID" value="NZ_BROH01000006.1"/>
</dbReference>
<evidence type="ECO:0000313" key="2">
    <source>
        <dbReference type="Proteomes" id="UP001144205"/>
    </source>
</evidence>
<evidence type="ECO:0008006" key="3">
    <source>
        <dbReference type="Google" id="ProtNLM"/>
    </source>
</evidence>
<protein>
    <recommendedName>
        <fullName evidence="3">DUF1488 domain-containing protein</fullName>
    </recommendedName>
</protein>
<name>A0ABQ5LU44_9RHOB</name>
<dbReference type="Proteomes" id="UP001144205">
    <property type="component" value="Unassembled WGS sequence"/>
</dbReference>
<sequence>MAEISEGPWKNFGNQRLHFRATIFGCEYLCAISALALVDDYQQPGNREWLEIFQEFEEDILRRAEQCLPENPVVVDGLPTVIIKQGDALGE</sequence>
<comment type="caution">
    <text evidence="1">The sequence shown here is derived from an EMBL/GenBank/DDBJ whole genome shotgun (WGS) entry which is preliminary data.</text>
</comment>